<name>A0A1R1EZH1_9BACL</name>
<comment type="caution">
    <text evidence="2">The sequence shown here is derived from an EMBL/GenBank/DDBJ whole genome shotgun (WGS) entry which is preliminary data.</text>
</comment>
<gene>
    <name evidence="2" type="ORF">BK138_00950</name>
</gene>
<dbReference type="AlphaFoldDB" id="A0A1R1EZH1"/>
<dbReference type="CDD" id="cd04301">
    <property type="entry name" value="NAT_SF"/>
    <property type="match status" value="1"/>
</dbReference>
<dbReference type="GO" id="GO:0016747">
    <property type="term" value="F:acyltransferase activity, transferring groups other than amino-acyl groups"/>
    <property type="evidence" value="ECO:0007669"/>
    <property type="project" value="InterPro"/>
</dbReference>
<keyword evidence="3" id="KW-1185">Reference proteome</keyword>
<evidence type="ECO:0000313" key="2">
    <source>
        <dbReference type="EMBL" id="OMF57224.1"/>
    </source>
</evidence>
<reference evidence="2 3" key="1">
    <citation type="submission" date="2016-11" db="EMBL/GenBank/DDBJ databases">
        <title>Paenibacillus species isolates.</title>
        <authorList>
            <person name="Beno S.M."/>
        </authorList>
    </citation>
    <scope>NUCLEOTIDE SEQUENCE [LARGE SCALE GENOMIC DNA]</scope>
    <source>
        <strain evidence="2 3">FSL R5-0378</strain>
    </source>
</reference>
<dbReference type="SUPFAM" id="SSF55729">
    <property type="entry name" value="Acyl-CoA N-acyltransferases (Nat)"/>
    <property type="match status" value="1"/>
</dbReference>
<accession>A0A1R1EZH1</accession>
<dbReference type="RefSeq" id="WP_076164744.1">
    <property type="nucleotide sequence ID" value="NZ_MRTP01000001.1"/>
</dbReference>
<dbReference type="InterPro" id="IPR000182">
    <property type="entry name" value="GNAT_dom"/>
</dbReference>
<protein>
    <recommendedName>
        <fullName evidence="1">N-acetyltransferase domain-containing protein</fullName>
    </recommendedName>
</protein>
<dbReference type="Gene3D" id="3.40.630.30">
    <property type="match status" value="1"/>
</dbReference>
<dbReference type="Proteomes" id="UP000187172">
    <property type="component" value="Unassembled WGS sequence"/>
</dbReference>
<feature type="domain" description="N-acetyltransferase" evidence="1">
    <location>
        <begin position="152"/>
        <end position="284"/>
    </location>
</feature>
<proteinExistence type="predicted"/>
<dbReference type="EMBL" id="MRTP01000001">
    <property type="protein sequence ID" value="OMF57224.1"/>
    <property type="molecule type" value="Genomic_DNA"/>
</dbReference>
<evidence type="ECO:0000313" key="3">
    <source>
        <dbReference type="Proteomes" id="UP000187172"/>
    </source>
</evidence>
<sequence>MSLQVRPYRSDFEETVKNLSHKAWILFKYNQDYNHQRMSCVFNEDGNLICVGYLRHGIADNHDVFEVEMPTNELALNRMDEVRAALFPTFMETCQKLRNPNKKTKLVAWKDFYGDRAFYEEKGFSPFQTYYIARRSLEESIPEVRTPVGVNVQYHPMESREERIQYTELENQFYQGVVYRSVNMLEWMMGGPELHTISAFEGDELVGSVMCWQTGAVERLFVIPRWRNKGLGRVLITKGFEYHLKNGRNEAETLVHEQNKEAMSLLESMGYTFHVKLVLMSMDI</sequence>
<evidence type="ECO:0000259" key="1">
    <source>
        <dbReference type="PROSITE" id="PS51186"/>
    </source>
</evidence>
<organism evidence="2 3">
    <name type="scientific">Paenibacillus rhizosphaerae</name>
    <dbReference type="NCBI Taxonomy" id="297318"/>
    <lineage>
        <taxon>Bacteria</taxon>
        <taxon>Bacillati</taxon>
        <taxon>Bacillota</taxon>
        <taxon>Bacilli</taxon>
        <taxon>Bacillales</taxon>
        <taxon>Paenibacillaceae</taxon>
        <taxon>Paenibacillus</taxon>
    </lineage>
</organism>
<dbReference type="PROSITE" id="PS51186">
    <property type="entry name" value="GNAT"/>
    <property type="match status" value="1"/>
</dbReference>
<dbReference type="Pfam" id="PF00583">
    <property type="entry name" value="Acetyltransf_1"/>
    <property type="match status" value="1"/>
</dbReference>
<dbReference type="STRING" id="297318.BK138_00950"/>
<dbReference type="InterPro" id="IPR016181">
    <property type="entry name" value="Acyl_CoA_acyltransferase"/>
</dbReference>